<dbReference type="RefSeq" id="XP_065666343.1">
    <property type="nucleotide sequence ID" value="XM_065810271.1"/>
</dbReference>
<feature type="domain" description="Transposase Synechocystis PCC 6803" evidence="1">
    <location>
        <begin position="43"/>
        <end position="90"/>
    </location>
</feature>
<proteinExistence type="predicted"/>
<reference evidence="3" key="1">
    <citation type="submission" date="2025-08" db="UniProtKB">
        <authorList>
            <consortium name="RefSeq"/>
        </authorList>
    </citation>
    <scope>IDENTIFICATION</scope>
</reference>
<organism evidence="2 3">
    <name type="scientific">Hydra vulgaris</name>
    <name type="common">Hydra</name>
    <name type="synonym">Hydra attenuata</name>
    <dbReference type="NCBI Taxonomy" id="6087"/>
    <lineage>
        <taxon>Eukaryota</taxon>
        <taxon>Metazoa</taxon>
        <taxon>Cnidaria</taxon>
        <taxon>Hydrozoa</taxon>
        <taxon>Hydroidolina</taxon>
        <taxon>Anthoathecata</taxon>
        <taxon>Aplanulata</taxon>
        <taxon>Hydridae</taxon>
        <taxon>Hydra</taxon>
    </lineage>
</organism>
<accession>A0ABM4CWN8</accession>
<dbReference type="InterPro" id="IPR009057">
    <property type="entry name" value="Homeodomain-like_sf"/>
</dbReference>
<evidence type="ECO:0000259" key="1">
    <source>
        <dbReference type="Pfam" id="PF01710"/>
    </source>
</evidence>
<dbReference type="InterPro" id="IPR002622">
    <property type="entry name" value="Transposase_14"/>
</dbReference>
<protein>
    <submittedName>
        <fullName evidence="3">Uncharacterized protein LOC101234494 isoform X3</fullName>
    </submittedName>
</protein>
<gene>
    <name evidence="3" type="primary">LOC101234494</name>
</gene>
<sequence>MVMNLFSTMVNNIKTFLSSPQSDVSPVSTDFSDIKVPKLYGSYSKRQQAKVVAFIRKGNSLRSAERLFGIPKSTLHCWLKKLDSSPKEATNILTKSPEAFHLKNLLKKENTYSKSNDIHFSDQKNHINKEEKLLPENDACSEEKFIIEFLRSKEGVDLIAKAYNISVNDFIFFVSNLKKRVNVKEEEKQSFCVIQNQVILSKHMSGNDLEINNNNAYECCDNYKRAHIYDSDSDSKIILKKPRKVSEGEYSAGLVLKNIVQMQNYTSNQHNSQLSYSNPENSLPTFTNKTDDIPIYMKPCNESKVHSLEEKTVELHLEHSTINCNNEASIEINRTNSEKELMALVAGENITADELCKDLNFSDLRNWVDNESWYTDQYLKYFRINSSHLYSTVAHVL</sequence>
<dbReference type="GeneID" id="101234494"/>
<dbReference type="Proteomes" id="UP001652625">
    <property type="component" value="Chromosome 11"/>
</dbReference>
<dbReference type="Pfam" id="PF01710">
    <property type="entry name" value="HTH_Tnp_IS630"/>
    <property type="match status" value="1"/>
</dbReference>
<name>A0ABM4CWN8_HYDVU</name>
<keyword evidence="2" id="KW-1185">Reference proteome</keyword>
<dbReference type="SUPFAM" id="SSF46689">
    <property type="entry name" value="Homeodomain-like"/>
    <property type="match status" value="1"/>
</dbReference>
<evidence type="ECO:0000313" key="2">
    <source>
        <dbReference type="Proteomes" id="UP001652625"/>
    </source>
</evidence>
<evidence type="ECO:0000313" key="3">
    <source>
        <dbReference type="RefSeq" id="XP_065666343.1"/>
    </source>
</evidence>